<proteinExistence type="inferred from homology"/>
<dbReference type="InterPro" id="IPR046887">
    <property type="entry name" value="RsmE_PUA-like"/>
</dbReference>
<dbReference type="InterPro" id="IPR006700">
    <property type="entry name" value="RsmE"/>
</dbReference>
<keyword evidence="8 12" id="KW-0808">Transferase</keyword>
<dbReference type="Proteomes" id="UP000280960">
    <property type="component" value="Chromosome"/>
</dbReference>
<dbReference type="CDD" id="cd18084">
    <property type="entry name" value="RsmE-like"/>
    <property type="match status" value="1"/>
</dbReference>
<keyword evidence="9 12" id="KW-0949">S-adenosyl-L-methionine</keyword>
<evidence type="ECO:0000256" key="4">
    <source>
        <dbReference type="ARBA" id="ARBA00013673"/>
    </source>
</evidence>
<keyword evidence="16" id="KW-1185">Reference proteome</keyword>
<keyword evidence="5 12" id="KW-0963">Cytoplasm</keyword>
<keyword evidence="7 12" id="KW-0489">Methyltransferase</keyword>
<organism evidence="15 16">
    <name type="scientific">Biomaibacter acetigenes</name>
    <dbReference type="NCBI Taxonomy" id="2316383"/>
    <lineage>
        <taxon>Bacteria</taxon>
        <taxon>Bacillati</taxon>
        <taxon>Bacillota</taxon>
        <taxon>Clostridia</taxon>
        <taxon>Thermosediminibacterales</taxon>
        <taxon>Tepidanaerobacteraceae</taxon>
        <taxon>Biomaibacter</taxon>
    </lineage>
</organism>
<dbReference type="EC" id="2.1.1.193" evidence="3 12"/>
<dbReference type="NCBIfam" id="TIGR00046">
    <property type="entry name" value="RsmE family RNA methyltransferase"/>
    <property type="match status" value="1"/>
</dbReference>
<dbReference type="NCBIfam" id="NF008692">
    <property type="entry name" value="PRK11713.1-5"/>
    <property type="match status" value="1"/>
</dbReference>
<comment type="catalytic activity">
    <reaction evidence="11 12">
        <text>uridine(1498) in 16S rRNA + S-adenosyl-L-methionine = N(3)-methyluridine(1498) in 16S rRNA + S-adenosyl-L-homocysteine + H(+)</text>
        <dbReference type="Rhea" id="RHEA:42920"/>
        <dbReference type="Rhea" id="RHEA-COMP:10283"/>
        <dbReference type="Rhea" id="RHEA-COMP:10284"/>
        <dbReference type="ChEBI" id="CHEBI:15378"/>
        <dbReference type="ChEBI" id="CHEBI:57856"/>
        <dbReference type="ChEBI" id="CHEBI:59789"/>
        <dbReference type="ChEBI" id="CHEBI:65315"/>
        <dbReference type="ChEBI" id="CHEBI:74502"/>
        <dbReference type="EC" id="2.1.1.193"/>
    </reaction>
</comment>
<dbReference type="InterPro" id="IPR015947">
    <property type="entry name" value="PUA-like_sf"/>
</dbReference>
<evidence type="ECO:0000313" key="15">
    <source>
        <dbReference type="EMBL" id="AYO30284.1"/>
    </source>
</evidence>
<evidence type="ECO:0000256" key="9">
    <source>
        <dbReference type="ARBA" id="ARBA00022691"/>
    </source>
</evidence>
<evidence type="ECO:0000256" key="10">
    <source>
        <dbReference type="ARBA" id="ARBA00025699"/>
    </source>
</evidence>
<dbReference type="Pfam" id="PF20260">
    <property type="entry name" value="PUA_4"/>
    <property type="match status" value="1"/>
</dbReference>
<evidence type="ECO:0000256" key="3">
    <source>
        <dbReference type="ARBA" id="ARBA00012328"/>
    </source>
</evidence>
<dbReference type="SUPFAM" id="SSF75217">
    <property type="entry name" value="alpha/beta knot"/>
    <property type="match status" value="1"/>
</dbReference>
<dbReference type="InterPro" id="IPR029028">
    <property type="entry name" value="Alpha/beta_knot_MTases"/>
</dbReference>
<dbReference type="PIRSF" id="PIRSF015601">
    <property type="entry name" value="MTase_slr0722"/>
    <property type="match status" value="1"/>
</dbReference>
<dbReference type="GO" id="GO:0070475">
    <property type="term" value="P:rRNA base methylation"/>
    <property type="evidence" value="ECO:0007669"/>
    <property type="project" value="TreeGrafter"/>
</dbReference>
<dbReference type="EMBL" id="CP033169">
    <property type="protein sequence ID" value="AYO30284.1"/>
    <property type="molecule type" value="Genomic_DNA"/>
</dbReference>
<dbReference type="GO" id="GO:0070042">
    <property type="term" value="F:rRNA (uridine-N3-)-methyltransferase activity"/>
    <property type="evidence" value="ECO:0007669"/>
    <property type="project" value="TreeGrafter"/>
</dbReference>
<comment type="function">
    <text evidence="10 12">Specifically methylates the N3 position of the uracil ring of uridine 1498 (m3U1498) in 16S rRNA. Acts on the fully assembled 30S ribosomal subunit.</text>
</comment>
<comment type="similarity">
    <text evidence="2 12">Belongs to the RNA methyltransferase RsmE family.</text>
</comment>
<dbReference type="SUPFAM" id="SSF88697">
    <property type="entry name" value="PUA domain-like"/>
    <property type="match status" value="1"/>
</dbReference>
<gene>
    <name evidence="15" type="ORF">D2962_06320</name>
</gene>
<dbReference type="KEGG" id="bacg:D2962_06320"/>
<comment type="subcellular location">
    <subcellularLocation>
        <location evidence="1 12">Cytoplasm</location>
    </subcellularLocation>
</comment>
<evidence type="ECO:0000259" key="13">
    <source>
        <dbReference type="Pfam" id="PF04452"/>
    </source>
</evidence>
<evidence type="ECO:0000313" key="16">
    <source>
        <dbReference type="Proteomes" id="UP000280960"/>
    </source>
</evidence>
<protein>
    <recommendedName>
        <fullName evidence="4 12">Ribosomal RNA small subunit methyltransferase E</fullName>
        <ecNumber evidence="3 12">2.1.1.193</ecNumber>
    </recommendedName>
</protein>
<dbReference type="Pfam" id="PF04452">
    <property type="entry name" value="Methyltrans_RNA"/>
    <property type="match status" value="1"/>
</dbReference>
<dbReference type="InterPro" id="IPR046886">
    <property type="entry name" value="RsmE_MTase_dom"/>
</dbReference>
<dbReference type="PANTHER" id="PTHR30027">
    <property type="entry name" value="RIBOSOMAL RNA SMALL SUBUNIT METHYLTRANSFERASE E"/>
    <property type="match status" value="1"/>
</dbReference>
<evidence type="ECO:0000256" key="1">
    <source>
        <dbReference type="ARBA" id="ARBA00004496"/>
    </source>
</evidence>
<feature type="domain" description="Ribosomal RNA small subunit methyltransferase E methyltransferase" evidence="13">
    <location>
        <begin position="83"/>
        <end position="247"/>
    </location>
</feature>
<evidence type="ECO:0000259" key="14">
    <source>
        <dbReference type="Pfam" id="PF20260"/>
    </source>
</evidence>
<evidence type="ECO:0000256" key="5">
    <source>
        <dbReference type="ARBA" id="ARBA00022490"/>
    </source>
</evidence>
<reference evidence="15 16" key="1">
    <citation type="submission" date="2018-10" db="EMBL/GenBank/DDBJ databases">
        <authorList>
            <person name="Zhang X."/>
        </authorList>
    </citation>
    <scope>NUCLEOTIDE SEQUENCE [LARGE SCALE GENOMIC DNA]</scope>
    <source>
        <strain evidence="15 16">SK-G1</strain>
    </source>
</reference>
<evidence type="ECO:0000256" key="12">
    <source>
        <dbReference type="PIRNR" id="PIRNR015601"/>
    </source>
</evidence>
<keyword evidence="6 12" id="KW-0698">rRNA processing</keyword>
<evidence type="ECO:0000256" key="6">
    <source>
        <dbReference type="ARBA" id="ARBA00022552"/>
    </source>
</evidence>
<accession>A0A3G2R440</accession>
<evidence type="ECO:0000256" key="2">
    <source>
        <dbReference type="ARBA" id="ARBA00005528"/>
    </source>
</evidence>
<dbReference type="InterPro" id="IPR029026">
    <property type="entry name" value="tRNA_m1G_MTases_N"/>
</dbReference>
<sequence>MGVNFTPRFFIFKELDINDTVIISGDEAHHIIKVLRYKPGDLLKLSDGKNTEATAVIEEIDTKDIQIKTKIIEKNIKENIKPVITLFQSLPKGDKLDFILQKNTEIGVSKFVPIITERTVVELSQEKLSNRMQRWKKIVQEASKQCMRMDIPQIAEVKGFDESLKDIKDYNLAIIPWEQEKSCFLKNILNGVQRQDALKIAVFIGPEGGFTGGEIEKAKSSGAVPVSLGSRILRTETASIAVCAAIMYELGELGGRNA</sequence>
<evidence type="ECO:0000256" key="8">
    <source>
        <dbReference type="ARBA" id="ARBA00022679"/>
    </source>
</evidence>
<dbReference type="GO" id="GO:0005737">
    <property type="term" value="C:cytoplasm"/>
    <property type="evidence" value="ECO:0007669"/>
    <property type="project" value="UniProtKB-SubCell"/>
</dbReference>
<feature type="domain" description="Ribosomal RNA small subunit methyltransferase E PUA-like" evidence="14">
    <location>
        <begin position="23"/>
        <end position="68"/>
    </location>
</feature>
<evidence type="ECO:0000256" key="7">
    <source>
        <dbReference type="ARBA" id="ARBA00022603"/>
    </source>
</evidence>
<dbReference type="AlphaFoldDB" id="A0A3G2R440"/>
<dbReference type="Gene3D" id="3.40.1280.10">
    <property type="match status" value="1"/>
</dbReference>
<dbReference type="PANTHER" id="PTHR30027:SF3">
    <property type="entry name" value="16S RRNA (URACIL(1498)-N(3))-METHYLTRANSFERASE"/>
    <property type="match status" value="1"/>
</dbReference>
<name>A0A3G2R440_9FIRM</name>
<evidence type="ECO:0000256" key="11">
    <source>
        <dbReference type="ARBA" id="ARBA00047944"/>
    </source>
</evidence>